<evidence type="ECO:0000313" key="3">
    <source>
        <dbReference type="Proteomes" id="UP000033200"/>
    </source>
</evidence>
<reference evidence="2 3" key="1">
    <citation type="submission" date="2014-09" db="EMBL/GenBank/DDBJ databases">
        <title>Using Illumina technology Improving SMRT sequencing Genome Assembly by RASTools.</title>
        <authorList>
            <person name="Zhou Y."/>
            <person name="Ma T."/>
            <person name="Liu T."/>
        </authorList>
    </citation>
    <scope>NUCLEOTIDE SEQUENCE [LARGE SCALE GENOMIC DNA]</scope>
    <source>
        <strain evidence="2 3">ATCC 55669</strain>
        <plasmid evidence="3">Plasmid STP1</plasmid>
    </source>
</reference>
<protein>
    <submittedName>
        <fullName evidence="2">Uncharacterized protein</fullName>
    </submittedName>
</protein>
<gene>
    <name evidence="2" type="ORF">MC45_18000</name>
</gene>
<keyword evidence="1" id="KW-0732">Signal</keyword>
<name>A0A097ELH0_9SPHN</name>
<keyword evidence="2" id="KW-0614">Plasmid</keyword>
<dbReference type="Proteomes" id="UP000033200">
    <property type="component" value="Plasmid STP1"/>
</dbReference>
<sequence>MMAYMLLAGLALGAAGATLGMTVDHRTQLDHHSGRVAVTYRGDVAIHHKQVGTATGGGRSATLRCDWTAKMTVARHATGTGGTSMTRHIADTPAIAGTRPGWCITNRSAISEEVASRAGDMQRHLVTVAEEDHAALRAELDRLHGAERTG</sequence>
<evidence type="ECO:0000256" key="1">
    <source>
        <dbReference type="SAM" id="SignalP"/>
    </source>
</evidence>
<feature type="chain" id="PRO_5001929883" evidence="1">
    <location>
        <begin position="18"/>
        <end position="150"/>
    </location>
</feature>
<dbReference type="AlphaFoldDB" id="A0A097ELH0"/>
<evidence type="ECO:0000313" key="2">
    <source>
        <dbReference type="EMBL" id="AIT08415.1"/>
    </source>
</evidence>
<feature type="signal peptide" evidence="1">
    <location>
        <begin position="1"/>
        <end position="17"/>
    </location>
</feature>
<dbReference type="eggNOG" id="ENOG5032NCK">
    <property type="taxonomic scope" value="Bacteria"/>
</dbReference>
<geneLocation type="plasmid" evidence="2 3">
    <name>STP1</name>
</geneLocation>
<dbReference type="HOGENOM" id="CLU_144145_0_0_5"/>
<accession>A0A097ELH0</accession>
<organism evidence="2 3">
    <name type="scientific">Sphingomonas taxi</name>
    <dbReference type="NCBI Taxonomy" id="1549858"/>
    <lineage>
        <taxon>Bacteria</taxon>
        <taxon>Pseudomonadati</taxon>
        <taxon>Pseudomonadota</taxon>
        <taxon>Alphaproteobacteria</taxon>
        <taxon>Sphingomonadales</taxon>
        <taxon>Sphingomonadaceae</taxon>
        <taxon>Sphingomonas</taxon>
    </lineage>
</organism>
<dbReference type="RefSeq" id="WP_041394096.1">
    <property type="nucleotide sequence ID" value="NZ_CP009572.1"/>
</dbReference>
<proteinExistence type="predicted"/>
<dbReference type="EMBL" id="CP009572">
    <property type="protein sequence ID" value="AIT08415.1"/>
    <property type="molecule type" value="Genomic_DNA"/>
</dbReference>
<keyword evidence="3" id="KW-1185">Reference proteome</keyword>
<dbReference type="KEGG" id="stax:MC45_18000"/>